<evidence type="ECO:0000256" key="2">
    <source>
        <dbReference type="ARBA" id="ARBA00022741"/>
    </source>
</evidence>
<evidence type="ECO:0000256" key="3">
    <source>
        <dbReference type="ARBA" id="ARBA00022821"/>
    </source>
</evidence>
<proteinExistence type="predicted"/>
<feature type="coiled-coil region" evidence="4">
    <location>
        <begin position="28"/>
        <end position="55"/>
    </location>
</feature>
<reference evidence="6" key="1">
    <citation type="journal article" date="2017" name="Nature">
        <title>The sunflower genome provides insights into oil metabolism, flowering and Asterid evolution.</title>
        <authorList>
            <person name="Badouin H."/>
            <person name="Gouzy J."/>
            <person name="Grassa C.J."/>
            <person name="Murat F."/>
            <person name="Staton S.E."/>
            <person name="Cottret L."/>
            <person name="Lelandais-Briere C."/>
            <person name="Owens G.L."/>
            <person name="Carrere S."/>
            <person name="Mayjonade B."/>
            <person name="Legrand L."/>
            <person name="Gill N."/>
            <person name="Kane N.C."/>
            <person name="Bowers J.E."/>
            <person name="Hubner S."/>
            <person name="Bellec A."/>
            <person name="Berard A."/>
            <person name="Berges H."/>
            <person name="Blanchet N."/>
            <person name="Boniface M.C."/>
            <person name="Brunel D."/>
            <person name="Catrice O."/>
            <person name="Chaidir N."/>
            <person name="Claudel C."/>
            <person name="Donnadieu C."/>
            <person name="Faraut T."/>
            <person name="Fievet G."/>
            <person name="Helmstetter N."/>
            <person name="King M."/>
            <person name="Knapp S.J."/>
            <person name="Lai Z."/>
            <person name="Le Paslier M.C."/>
            <person name="Lippi Y."/>
            <person name="Lorenzon L."/>
            <person name="Mandel J.R."/>
            <person name="Marage G."/>
            <person name="Marchand G."/>
            <person name="Marquand E."/>
            <person name="Bret-Mestries E."/>
            <person name="Morien E."/>
            <person name="Nambeesan S."/>
            <person name="Nguyen T."/>
            <person name="Pegot-Espagnet P."/>
            <person name="Pouilly N."/>
            <person name="Raftis F."/>
            <person name="Sallet E."/>
            <person name="Schiex T."/>
            <person name="Thomas J."/>
            <person name="Vandecasteele C."/>
            <person name="Vares D."/>
            <person name="Vear F."/>
            <person name="Vautrin S."/>
            <person name="Crespi M."/>
            <person name="Mangin B."/>
            <person name="Burke J.M."/>
            <person name="Salse J."/>
            <person name="Munos S."/>
            <person name="Vincourt P."/>
            <person name="Rieseberg L.H."/>
            <person name="Langlade N.B."/>
        </authorList>
    </citation>
    <scope>NUCLEOTIDE SEQUENCE</scope>
    <source>
        <tissue evidence="6">Leaves</tissue>
    </source>
</reference>
<keyword evidence="3" id="KW-0611">Plant defense</keyword>
<evidence type="ECO:0000313" key="6">
    <source>
        <dbReference type="EMBL" id="KAF5767214.1"/>
    </source>
</evidence>
<accession>A0A9K3H6S2</accession>
<dbReference type="Proteomes" id="UP000215914">
    <property type="component" value="Unassembled WGS sequence"/>
</dbReference>
<dbReference type="GO" id="GO:0000166">
    <property type="term" value="F:nucleotide binding"/>
    <property type="evidence" value="ECO:0007669"/>
    <property type="project" value="UniProtKB-KW"/>
</dbReference>
<keyword evidence="2" id="KW-0547">Nucleotide-binding</keyword>
<keyword evidence="1" id="KW-0677">Repeat</keyword>
<organism evidence="6 7">
    <name type="scientific">Helianthus annuus</name>
    <name type="common">Common sunflower</name>
    <dbReference type="NCBI Taxonomy" id="4232"/>
    <lineage>
        <taxon>Eukaryota</taxon>
        <taxon>Viridiplantae</taxon>
        <taxon>Streptophyta</taxon>
        <taxon>Embryophyta</taxon>
        <taxon>Tracheophyta</taxon>
        <taxon>Spermatophyta</taxon>
        <taxon>Magnoliopsida</taxon>
        <taxon>eudicotyledons</taxon>
        <taxon>Gunneridae</taxon>
        <taxon>Pentapetalae</taxon>
        <taxon>asterids</taxon>
        <taxon>campanulids</taxon>
        <taxon>Asterales</taxon>
        <taxon>Asteraceae</taxon>
        <taxon>Asteroideae</taxon>
        <taxon>Heliantheae alliance</taxon>
        <taxon>Heliantheae</taxon>
        <taxon>Helianthus</taxon>
    </lineage>
</organism>
<feature type="domain" description="Disease resistance N-terminal" evidence="5">
    <location>
        <begin position="10"/>
        <end position="94"/>
    </location>
</feature>
<dbReference type="AlphaFoldDB" id="A0A9K3H6S2"/>
<dbReference type="GO" id="GO:0006952">
    <property type="term" value="P:defense response"/>
    <property type="evidence" value="ECO:0007669"/>
    <property type="project" value="UniProtKB-KW"/>
</dbReference>
<keyword evidence="4" id="KW-0175">Coiled coil</keyword>
<evidence type="ECO:0000256" key="4">
    <source>
        <dbReference type="SAM" id="Coils"/>
    </source>
</evidence>
<comment type="caution">
    <text evidence="6">The sequence shown here is derived from an EMBL/GenBank/DDBJ whole genome shotgun (WGS) entry which is preliminary data.</text>
</comment>
<evidence type="ECO:0000313" key="7">
    <source>
        <dbReference type="Proteomes" id="UP000215914"/>
    </source>
</evidence>
<dbReference type="InterPro" id="IPR041118">
    <property type="entry name" value="Rx_N"/>
</dbReference>
<dbReference type="Gene3D" id="1.20.5.4130">
    <property type="match status" value="1"/>
</dbReference>
<evidence type="ECO:0000256" key="1">
    <source>
        <dbReference type="ARBA" id="ARBA00022737"/>
    </source>
</evidence>
<dbReference type="Gramene" id="mRNA:HanXRQr2_Chr14g0621741">
    <property type="protein sequence ID" value="CDS:HanXRQr2_Chr14g0621741.1"/>
    <property type="gene ID" value="HanXRQr2_Chr14g0621741"/>
</dbReference>
<evidence type="ECO:0000259" key="5">
    <source>
        <dbReference type="Pfam" id="PF18052"/>
    </source>
</evidence>
<sequence length="192" mass="21608">MAEIIASELLKAVFEKLSSEALKKIGRSQGIQSELKKLERTLTQIQSLLNDASQKEITDEAVQNWLSGLQHLAYDIDDVLDDLATEAMHRELTQQSGGITSKVKRLVPTWYTNLSLSQRVHHKLDDITTKLQDLEKEKVSLGLIVKDEKSKRIYQTSLVDTSSIVGREKEKKELLVKLLGTSHVIRTLASCL</sequence>
<dbReference type="Pfam" id="PF18052">
    <property type="entry name" value="Rx_N"/>
    <property type="match status" value="1"/>
</dbReference>
<name>A0A9K3H6S2_HELAN</name>
<reference evidence="6" key="2">
    <citation type="submission" date="2020-06" db="EMBL/GenBank/DDBJ databases">
        <title>Helianthus annuus Genome sequencing and assembly Release 2.</title>
        <authorList>
            <person name="Gouzy J."/>
            <person name="Langlade N."/>
            <person name="Munos S."/>
        </authorList>
    </citation>
    <scope>NUCLEOTIDE SEQUENCE</scope>
    <source>
        <tissue evidence="6">Leaves</tissue>
    </source>
</reference>
<protein>
    <recommendedName>
        <fullName evidence="5">Disease resistance N-terminal domain-containing protein</fullName>
    </recommendedName>
</protein>
<gene>
    <name evidence="6" type="ORF">HanXRQr2_Chr14g0621741</name>
</gene>
<dbReference type="EMBL" id="MNCJ02000329">
    <property type="protein sequence ID" value="KAF5767214.1"/>
    <property type="molecule type" value="Genomic_DNA"/>
</dbReference>
<keyword evidence="7" id="KW-1185">Reference proteome</keyword>